<organism evidence="2 3">
    <name type="scientific">Candidatus Finniella inopinata</name>
    <dbReference type="NCBI Taxonomy" id="1696036"/>
    <lineage>
        <taxon>Bacteria</taxon>
        <taxon>Pseudomonadati</taxon>
        <taxon>Pseudomonadota</taxon>
        <taxon>Alphaproteobacteria</taxon>
        <taxon>Holosporales</taxon>
        <taxon>Candidatus Paracaedibacteraceae</taxon>
        <taxon>Candidatus Finniella</taxon>
    </lineage>
</organism>
<dbReference type="RefSeq" id="WP_130153576.1">
    <property type="nucleotide sequence ID" value="NZ_SCFB01000004.1"/>
</dbReference>
<name>A0A4Q7DI63_9PROT</name>
<protein>
    <submittedName>
        <fullName evidence="2">Uncharacterized protein</fullName>
    </submittedName>
</protein>
<evidence type="ECO:0000313" key="2">
    <source>
        <dbReference type="EMBL" id="RZI46473.1"/>
    </source>
</evidence>
<reference evidence="2 3" key="1">
    <citation type="submission" date="2018-10" db="EMBL/GenBank/DDBJ databases">
        <title>An updated phylogeny of the Alphaproteobacteria reveals that the parasitic Rickettsiales and Holosporales have independent origins.</title>
        <authorList>
            <person name="Munoz-Gomez S.A."/>
            <person name="Hess S."/>
            <person name="Burger G."/>
            <person name="Lang B.F."/>
            <person name="Susko E."/>
            <person name="Slamovits C.H."/>
            <person name="Roger A.J."/>
        </authorList>
    </citation>
    <scope>NUCLEOTIDE SEQUENCE [LARGE SCALE GENOMIC DNA]</scope>
    <source>
        <strain evidence="2">HOLO01</strain>
    </source>
</reference>
<proteinExistence type="predicted"/>
<dbReference type="AlphaFoldDB" id="A0A4Q7DI63"/>
<dbReference type="EMBL" id="SCFB01000004">
    <property type="protein sequence ID" value="RZI46473.1"/>
    <property type="molecule type" value="Genomic_DNA"/>
</dbReference>
<dbReference type="Proteomes" id="UP000293550">
    <property type="component" value="Unassembled WGS sequence"/>
</dbReference>
<keyword evidence="3" id="KW-1185">Reference proteome</keyword>
<keyword evidence="1" id="KW-0732">Signal</keyword>
<feature type="chain" id="PRO_5020794969" evidence="1">
    <location>
        <begin position="28"/>
        <end position="509"/>
    </location>
</feature>
<sequence>MKSVFKHKTLIALKMILSLGLASEVYAGETPGTTNSNVDVTVSGGFVAPYPQYLTDVQTQLTSSSSGTVRNYVAGIGTPTDLMTVPRNPSSTPYTVFGIINRLFDNMGTPIPNGSNLFTEIANIVRVINALPNPSTNLTEILNRIGTASPATGLYKTVTDGDAAILAAIARFAPNITQLITYMGAPTNLSDSSPDSLFRLLYGLTRTIGQISSSGYPSNLGSVLGDPVNSAATSKTIFGMLKAILQETQDINTTSTPKGFLRCLKANETKLDALAQGLNRLVSHLCQKNGSGGYIPQTLASIDTRMQEVLDHLSSNTDKADSTAEGLQQIIQLLGQPADGDTITPITQQLALLARSSIKTEKELRGFRKVAEENQNRINAAIEALEDKAGSSSPQAAIGTDGLADIIGEFRDSDQTVASSLETIISSLSKGGSNAQWTALSTGLLALNKKHDAMAREMTETKDMMVLMTRRVNKLDSKLDHIIALLSSGSKRSVGAEHKSDPSSEDSDG</sequence>
<feature type="signal peptide" evidence="1">
    <location>
        <begin position="1"/>
        <end position="27"/>
    </location>
</feature>
<evidence type="ECO:0000313" key="3">
    <source>
        <dbReference type="Proteomes" id="UP000293550"/>
    </source>
</evidence>
<evidence type="ECO:0000256" key="1">
    <source>
        <dbReference type="SAM" id="SignalP"/>
    </source>
</evidence>
<accession>A0A4Q7DI63</accession>
<comment type="caution">
    <text evidence="2">The sequence shown here is derived from an EMBL/GenBank/DDBJ whole genome shotgun (WGS) entry which is preliminary data.</text>
</comment>
<gene>
    <name evidence="2" type="ORF">EQU50_02495</name>
</gene>